<dbReference type="Gene3D" id="3.40.50.2000">
    <property type="entry name" value="Glycogen Phosphorylase B"/>
    <property type="match status" value="2"/>
</dbReference>
<dbReference type="Pfam" id="PF00534">
    <property type="entry name" value="Glycos_transf_1"/>
    <property type="match status" value="1"/>
</dbReference>
<accession>A0ABP3TPB0</accession>
<protein>
    <submittedName>
        <fullName evidence="3">Glycosyltransferase family 4 protein</fullName>
    </submittedName>
</protein>
<dbReference type="SUPFAM" id="SSF53756">
    <property type="entry name" value="UDP-Glycosyltransferase/glycogen phosphorylase"/>
    <property type="match status" value="1"/>
</dbReference>
<dbReference type="InterPro" id="IPR028098">
    <property type="entry name" value="Glyco_trans_4-like_N"/>
</dbReference>
<proteinExistence type="predicted"/>
<dbReference type="EMBL" id="BAAAGE010000001">
    <property type="protein sequence ID" value="GAA0714366.1"/>
    <property type="molecule type" value="Genomic_DNA"/>
</dbReference>
<evidence type="ECO:0000259" key="1">
    <source>
        <dbReference type="Pfam" id="PF00534"/>
    </source>
</evidence>
<name>A0ABP3TPB0_9FLAO</name>
<evidence type="ECO:0000313" key="4">
    <source>
        <dbReference type="Proteomes" id="UP001501758"/>
    </source>
</evidence>
<comment type="caution">
    <text evidence="3">The sequence shown here is derived from an EMBL/GenBank/DDBJ whole genome shotgun (WGS) entry which is preliminary data.</text>
</comment>
<gene>
    <name evidence="3" type="ORF">GCM10009430_07450</name>
</gene>
<feature type="domain" description="Glycosyltransferase subfamily 4-like N-terminal" evidence="2">
    <location>
        <begin position="13"/>
        <end position="175"/>
    </location>
</feature>
<sequence>MDKIKVGHVLNSVGGVDVSLRLILENIDAEVYDSFVIHGRKDTSRAYVDINKKKVKDYKIPILRDISIINDIRSIIHTAKIFRDEKPDIVHAHSAKGGLIARMASVFYKVTILHTPQAYSYLSTNNSFKEWMILNIEKFLKNINSVLVASSRSELKRGLEEVGYKKEKTELFNNSILPIENLENDIKYPVSWPDDYICTVGRPSYQKNIEMMIEVIKELRNDIPSIHLVLMGVGEYYPNLKKVEQLINEYNLENNITLVKWIDRKEIFKIISKSKLYISTARYEGLPYSIIESLALSKACVVTDCDGNRDLVINEYNGYVIKNNDIVEMSKKIYLLYTNENLRNEMEQNSKELFQKGFNLQENIGLIEDIYQKYARI</sequence>
<evidence type="ECO:0000259" key="2">
    <source>
        <dbReference type="Pfam" id="PF13439"/>
    </source>
</evidence>
<evidence type="ECO:0000313" key="3">
    <source>
        <dbReference type="EMBL" id="GAA0714366.1"/>
    </source>
</evidence>
<keyword evidence="4" id="KW-1185">Reference proteome</keyword>
<reference evidence="4" key="1">
    <citation type="journal article" date="2019" name="Int. J. Syst. Evol. Microbiol.">
        <title>The Global Catalogue of Microorganisms (GCM) 10K type strain sequencing project: providing services to taxonomists for standard genome sequencing and annotation.</title>
        <authorList>
            <consortium name="The Broad Institute Genomics Platform"/>
            <consortium name="The Broad Institute Genome Sequencing Center for Infectious Disease"/>
            <person name="Wu L."/>
            <person name="Ma J."/>
        </authorList>
    </citation>
    <scope>NUCLEOTIDE SEQUENCE [LARGE SCALE GENOMIC DNA]</scope>
    <source>
        <strain evidence="4">JCM 15974</strain>
    </source>
</reference>
<dbReference type="PANTHER" id="PTHR12526">
    <property type="entry name" value="GLYCOSYLTRANSFERASE"/>
    <property type="match status" value="1"/>
</dbReference>
<dbReference type="Proteomes" id="UP001501758">
    <property type="component" value="Unassembled WGS sequence"/>
</dbReference>
<dbReference type="RefSeq" id="WP_343910639.1">
    <property type="nucleotide sequence ID" value="NZ_BAAAGE010000001.1"/>
</dbReference>
<dbReference type="Pfam" id="PF13439">
    <property type="entry name" value="Glyco_transf_4"/>
    <property type="match status" value="1"/>
</dbReference>
<feature type="domain" description="Glycosyl transferase family 1" evidence="1">
    <location>
        <begin position="194"/>
        <end position="352"/>
    </location>
</feature>
<organism evidence="3 4">
    <name type="scientific">Aquimarina litoralis</name>
    <dbReference type="NCBI Taxonomy" id="584605"/>
    <lineage>
        <taxon>Bacteria</taxon>
        <taxon>Pseudomonadati</taxon>
        <taxon>Bacteroidota</taxon>
        <taxon>Flavobacteriia</taxon>
        <taxon>Flavobacteriales</taxon>
        <taxon>Flavobacteriaceae</taxon>
        <taxon>Aquimarina</taxon>
    </lineage>
</organism>
<dbReference type="InterPro" id="IPR001296">
    <property type="entry name" value="Glyco_trans_1"/>
</dbReference>
<dbReference type="PANTHER" id="PTHR12526:SF630">
    <property type="entry name" value="GLYCOSYLTRANSFERASE"/>
    <property type="match status" value="1"/>
</dbReference>